<accession>A0A0E9QF87</accession>
<proteinExistence type="predicted"/>
<name>A0A0E9QF87_ANGAN</name>
<organism evidence="1">
    <name type="scientific">Anguilla anguilla</name>
    <name type="common">European freshwater eel</name>
    <name type="synonym">Muraena anguilla</name>
    <dbReference type="NCBI Taxonomy" id="7936"/>
    <lineage>
        <taxon>Eukaryota</taxon>
        <taxon>Metazoa</taxon>
        <taxon>Chordata</taxon>
        <taxon>Craniata</taxon>
        <taxon>Vertebrata</taxon>
        <taxon>Euteleostomi</taxon>
        <taxon>Actinopterygii</taxon>
        <taxon>Neopterygii</taxon>
        <taxon>Teleostei</taxon>
        <taxon>Anguilliformes</taxon>
        <taxon>Anguillidae</taxon>
        <taxon>Anguilla</taxon>
    </lineage>
</organism>
<sequence>MDRANDSCMSKYSLVNHTR</sequence>
<reference evidence="1" key="1">
    <citation type="submission" date="2014-11" db="EMBL/GenBank/DDBJ databases">
        <authorList>
            <person name="Amaro Gonzalez C."/>
        </authorList>
    </citation>
    <scope>NUCLEOTIDE SEQUENCE</scope>
</reference>
<evidence type="ECO:0000313" key="1">
    <source>
        <dbReference type="EMBL" id="JAH14748.1"/>
    </source>
</evidence>
<reference evidence="1" key="2">
    <citation type="journal article" date="2015" name="Fish Shellfish Immunol.">
        <title>Early steps in the European eel (Anguilla anguilla)-Vibrio vulnificus interaction in the gills: Role of the RtxA13 toxin.</title>
        <authorList>
            <person name="Callol A."/>
            <person name="Pajuelo D."/>
            <person name="Ebbesson L."/>
            <person name="Teles M."/>
            <person name="MacKenzie S."/>
            <person name="Amaro C."/>
        </authorList>
    </citation>
    <scope>NUCLEOTIDE SEQUENCE</scope>
</reference>
<dbReference type="AlphaFoldDB" id="A0A0E9QF87"/>
<dbReference type="EMBL" id="GBXM01093829">
    <property type="protein sequence ID" value="JAH14748.1"/>
    <property type="molecule type" value="Transcribed_RNA"/>
</dbReference>
<protein>
    <submittedName>
        <fullName evidence="1">Uncharacterized protein</fullName>
    </submittedName>
</protein>